<evidence type="ECO:0000256" key="1">
    <source>
        <dbReference type="ARBA" id="ARBA00022448"/>
    </source>
</evidence>
<evidence type="ECO:0000256" key="2">
    <source>
        <dbReference type="ARBA" id="ARBA00022723"/>
    </source>
</evidence>
<dbReference type="InterPro" id="IPR050845">
    <property type="entry name" value="Cu-binding_ET"/>
</dbReference>
<comment type="caution">
    <text evidence="8">The sequence shown here is derived from an EMBL/GenBank/DDBJ whole genome shotgun (WGS) entry which is preliminary data.</text>
</comment>
<accession>A0ABR8UG67</accession>
<reference evidence="8 9" key="1">
    <citation type="submission" date="2020-08" db="EMBL/GenBank/DDBJ databases">
        <title>A Genomic Blueprint of the Chicken Gut Microbiome.</title>
        <authorList>
            <person name="Gilroy R."/>
            <person name="Ravi A."/>
            <person name="Getino M."/>
            <person name="Pursley I."/>
            <person name="Horton D.L."/>
            <person name="Alikhan N.-F."/>
            <person name="Baker D."/>
            <person name="Gharbi K."/>
            <person name="Hall N."/>
            <person name="Watson M."/>
            <person name="Adriaenssens E.M."/>
            <person name="Foster-Nyarko E."/>
            <person name="Jarju S."/>
            <person name="Secka A."/>
            <person name="Antonio M."/>
            <person name="Oren A."/>
            <person name="Chaudhuri R."/>
            <person name="La Ragione R.M."/>
            <person name="Hildebrand F."/>
            <person name="Pallen M.J."/>
        </authorList>
    </citation>
    <scope>NUCLEOTIDE SEQUENCE [LARGE SCALE GENOMIC DNA]</scope>
    <source>
        <strain evidence="8 9">Sa2BVA3</strain>
    </source>
</reference>
<gene>
    <name evidence="8" type="primary">azu</name>
    <name evidence="8" type="ORF">H9645_02105</name>
</gene>
<name>A0ABR8UG67_9GAMM</name>
<feature type="signal peptide" evidence="6">
    <location>
        <begin position="1"/>
        <end position="20"/>
    </location>
</feature>
<dbReference type="Pfam" id="PF00127">
    <property type="entry name" value="Copper-bind"/>
    <property type="match status" value="1"/>
</dbReference>
<dbReference type="NCBIfam" id="TIGR02695">
    <property type="entry name" value="azurin"/>
    <property type="match status" value="1"/>
</dbReference>
<keyword evidence="9" id="KW-1185">Reference proteome</keyword>
<feature type="compositionally biased region" description="Low complexity" evidence="5">
    <location>
        <begin position="40"/>
        <end position="67"/>
    </location>
</feature>
<protein>
    <submittedName>
        <fullName evidence="8">Azurin</fullName>
    </submittedName>
</protein>
<dbReference type="InterPro" id="IPR000923">
    <property type="entry name" value="BlueCu_1"/>
</dbReference>
<proteinExistence type="predicted"/>
<dbReference type="RefSeq" id="WP_191728073.1">
    <property type="nucleotide sequence ID" value="NZ_JACSQJ010000001.1"/>
</dbReference>
<evidence type="ECO:0000256" key="6">
    <source>
        <dbReference type="SAM" id="SignalP"/>
    </source>
</evidence>
<dbReference type="InterPro" id="IPR028871">
    <property type="entry name" value="BlueCu_1_BS"/>
</dbReference>
<dbReference type="InterPro" id="IPR008972">
    <property type="entry name" value="Cupredoxin"/>
</dbReference>
<evidence type="ECO:0000313" key="9">
    <source>
        <dbReference type="Proteomes" id="UP000647183"/>
    </source>
</evidence>
<organism evidence="8 9">
    <name type="scientific">Luteimonas colneyensis</name>
    <dbReference type="NCBI Taxonomy" id="2762230"/>
    <lineage>
        <taxon>Bacteria</taxon>
        <taxon>Pseudomonadati</taxon>
        <taxon>Pseudomonadota</taxon>
        <taxon>Gammaproteobacteria</taxon>
        <taxon>Lysobacterales</taxon>
        <taxon>Lysobacteraceae</taxon>
        <taxon>Luteimonas</taxon>
    </lineage>
</organism>
<keyword evidence="1" id="KW-0813">Transport</keyword>
<keyword evidence="4" id="KW-0186">Copper</keyword>
<dbReference type="PROSITE" id="PS00196">
    <property type="entry name" value="COPPER_BLUE"/>
    <property type="match status" value="1"/>
</dbReference>
<dbReference type="Proteomes" id="UP000647183">
    <property type="component" value="Unassembled WGS sequence"/>
</dbReference>
<sequence>MKLQASLIAAACALALSACGGESPQPADPAVATPPPAPTTPADTTTPAGTAPADDAATPDVPVDAAPLDGTSTATGETGAVDAAGATPAAAGDAAVTGCSVAIEGNDMMKFNVSSITVPASCSEFTINLTHVGRLPEAAMGHNVVIAATSDMAGVAADGISAGASAGYVKAGDSRIIAATEMIGGGESTSVTFDVSKIKDGGPYEFFCSFPGHAALMKGSISVG</sequence>
<dbReference type="SUPFAM" id="SSF49503">
    <property type="entry name" value="Cupredoxins"/>
    <property type="match status" value="1"/>
</dbReference>
<keyword evidence="3" id="KW-0249">Electron transport</keyword>
<keyword evidence="2" id="KW-0479">Metal-binding</keyword>
<dbReference type="PANTHER" id="PTHR38439">
    <property type="entry name" value="AURACYANIN-B"/>
    <property type="match status" value="1"/>
</dbReference>
<dbReference type="EMBL" id="JACSQJ010000001">
    <property type="protein sequence ID" value="MBD7986820.1"/>
    <property type="molecule type" value="Genomic_DNA"/>
</dbReference>
<dbReference type="CDD" id="cd13922">
    <property type="entry name" value="Azurin"/>
    <property type="match status" value="1"/>
</dbReference>
<dbReference type="InterPro" id="IPR014068">
    <property type="entry name" value="Azurin"/>
</dbReference>
<feature type="region of interest" description="Disordered" evidence="5">
    <location>
        <begin position="23"/>
        <end position="79"/>
    </location>
</feature>
<feature type="chain" id="PRO_5045165018" evidence="6">
    <location>
        <begin position="21"/>
        <end position="224"/>
    </location>
</feature>
<dbReference type="Gene3D" id="2.60.40.420">
    <property type="entry name" value="Cupredoxins - blue copper proteins"/>
    <property type="match status" value="1"/>
</dbReference>
<dbReference type="PROSITE" id="PS51257">
    <property type="entry name" value="PROKAR_LIPOPROTEIN"/>
    <property type="match status" value="1"/>
</dbReference>
<evidence type="ECO:0000313" key="8">
    <source>
        <dbReference type="EMBL" id="MBD7986820.1"/>
    </source>
</evidence>
<feature type="domain" description="Blue (type 1) copper" evidence="7">
    <location>
        <begin position="99"/>
        <end position="223"/>
    </location>
</feature>
<keyword evidence="6" id="KW-0732">Signal</keyword>
<evidence type="ECO:0000256" key="5">
    <source>
        <dbReference type="SAM" id="MobiDB-lite"/>
    </source>
</evidence>
<evidence type="ECO:0000259" key="7">
    <source>
        <dbReference type="Pfam" id="PF00127"/>
    </source>
</evidence>
<evidence type="ECO:0000256" key="4">
    <source>
        <dbReference type="ARBA" id="ARBA00023008"/>
    </source>
</evidence>
<evidence type="ECO:0000256" key="3">
    <source>
        <dbReference type="ARBA" id="ARBA00022982"/>
    </source>
</evidence>
<dbReference type="PANTHER" id="PTHR38439:SF2">
    <property type="entry name" value="OUTER MEMBRANE PROTEIN H.8"/>
    <property type="match status" value="1"/>
</dbReference>